<dbReference type="EMBL" id="JAPYYP010000005">
    <property type="protein sequence ID" value="MDA5107960.1"/>
    <property type="molecule type" value="Genomic_DNA"/>
</dbReference>
<sequence length="97" mass="11360">MSKIKPGGEFPPEFHEWLRANKVPKRVRRDPETLQQHFQEWKKINTPRKRSLFGLPKINLDLGTIVDQVRTVSELLQTLHQAGALIRPQKKNQDELL</sequence>
<protein>
    <submittedName>
        <fullName evidence="1">Uncharacterized protein</fullName>
    </submittedName>
</protein>
<dbReference type="AlphaFoldDB" id="A0A9X3Z2T9"/>
<gene>
    <name evidence="1" type="ORF">O3V59_06295</name>
</gene>
<evidence type="ECO:0000313" key="2">
    <source>
        <dbReference type="Proteomes" id="UP001151071"/>
    </source>
</evidence>
<organism evidence="1 2">
    <name type="scientific">Brevibacillus thermoruber</name>
    <dbReference type="NCBI Taxonomy" id="33942"/>
    <lineage>
        <taxon>Bacteria</taxon>
        <taxon>Bacillati</taxon>
        <taxon>Bacillota</taxon>
        <taxon>Bacilli</taxon>
        <taxon>Bacillales</taxon>
        <taxon>Paenibacillaceae</taxon>
        <taxon>Brevibacillus</taxon>
    </lineage>
</organism>
<comment type="caution">
    <text evidence="1">The sequence shown here is derived from an EMBL/GenBank/DDBJ whole genome shotgun (WGS) entry which is preliminary data.</text>
</comment>
<proteinExistence type="predicted"/>
<accession>A0A9X3Z2T9</accession>
<keyword evidence="2" id="KW-1185">Reference proteome</keyword>
<dbReference type="RefSeq" id="WP_044898165.1">
    <property type="nucleotide sequence ID" value="NZ_JAPYYP010000005.1"/>
</dbReference>
<dbReference type="Proteomes" id="UP001151071">
    <property type="component" value="Unassembled WGS sequence"/>
</dbReference>
<evidence type="ECO:0000313" key="1">
    <source>
        <dbReference type="EMBL" id="MDA5107960.1"/>
    </source>
</evidence>
<reference evidence="1" key="1">
    <citation type="submission" date="2022-12" db="EMBL/GenBank/DDBJ databases">
        <title>Draft genome sequence of the thermophilic strain Brevibacillus thermoruber HT42, isolated from Los Humeros, Puebla, Mexico, with biotechnological potential.</title>
        <authorList>
            <person name="Lara Sanchez J."/>
            <person name="Solis Palacios R."/>
            <person name="Bustos Baena A.S."/>
            <person name="Ruz Baez A.E."/>
            <person name="Espinosa Luna G."/>
            <person name="Oliart Ros R.M."/>
        </authorList>
    </citation>
    <scope>NUCLEOTIDE SEQUENCE</scope>
    <source>
        <strain evidence="1">HT42</strain>
    </source>
</reference>
<name>A0A9X3Z2T9_9BACL</name>